<evidence type="ECO:0008006" key="4">
    <source>
        <dbReference type="Google" id="ProtNLM"/>
    </source>
</evidence>
<comment type="caution">
    <text evidence="2">The sequence shown here is derived from an EMBL/GenBank/DDBJ whole genome shotgun (WGS) entry which is preliminary data.</text>
</comment>
<organism evidence="2 3">
    <name type="scientific">Immersiella caudata</name>
    <dbReference type="NCBI Taxonomy" id="314043"/>
    <lineage>
        <taxon>Eukaryota</taxon>
        <taxon>Fungi</taxon>
        <taxon>Dikarya</taxon>
        <taxon>Ascomycota</taxon>
        <taxon>Pezizomycotina</taxon>
        <taxon>Sordariomycetes</taxon>
        <taxon>Sordariomycetidae</taxon>
        <taxon>Sordariales</taxon>
        <taxon>Lasiosphaeriaceae</taxon>
        <taxon>Immersiella</taxon>
    </lineage>
</organism>
<proteinExistence type="predicted"/>
<protein>
    <recommendedName>
        <fullName evidence="4">Methyltransferase domain-containing protein</fullName>
    </recommendedName>
</protein>
<evidence type="ECO:0000256" key="1">
    <source>
        <dbReference type="SAM" id="MobiDB-lite"/>
    </source>
</evidence>
<feature type="region of interest" description="Disordered" evidence="1">
    <location>
        <begin position="1"/>
        <end position="34"/>
    </location>
</feature>
<gene>
    <name evidence="2" type="ORF">B0T14DRAFT_572035</name>
</gene>
<dbReference type="Proteomes" id="UP001175000">
    <property type="component" value="Unassembled WGS sequence"/>
</dbReference>
<dbReference type="AlphaFoldDB" id="A0AA39W4R0"/>
<dbReference type="EMBL" id="JAULSU010000007">
    <property type="protein sequence ID" value="KAK0612219.1"/>
    <property type="molecule type" value="Genomic_DNA"/>
</dbReference>
<feature type="compositionally biased region" description="Basic and acidic residues" evidence="1">
    <location>
        <begin position="1"/>
        <end position="12"/>
    </location>
</feature>
<evidence type="ECO:0000313" key="3">
    <source>
        <dbReference type="Proteomes" id="UP001175000"/>
    </source>
</evidence>
<keyword evidence="3" id="KW-1185">Reference proteome</keyword>
<dbReference type="SUPFAM" id="SSF53335">
    <property type="entry name" value="S-adenosyl-L-methionine-dependent methyltransferases"/>
    <property type="match status" value="1"/>
</dbReference>
<evidence type="ECO:0000313" key="2">
    <source>
        <dbReference type="EMBL" id="KAK0612219.1"/>
    </source>
</evidence>
<feature type="compositionally biased region" description="Acidic residues" evidence="1">
    <location>
        <begin position="18"/>
        <end position="27"/>
    </location>
</feature>
<dbReference type="Gene3D" id="3.40.50.150">
    <property type="entry name" value="Vaccinia Virus protein VP39"/>
    <property type="match status" value="1"/>
</dbReference>
<name>A0AA39W4R0_9PEZI</name>
<dbReference type="InterPro" id="IPR029063">
    <property type="entry name" value="SAM-dependent_MTases_sf"/>
</dbReference>
<sequence length="262" mass="29413">MSTSQREPRATEAIEVGLPEDLEDDEFDPKNYDSSSFAASTSVASSVFEHAYENGRRVRIPAPRRHTLLTASWAVPRLQKCPIPNPEQNREDLKHALMLELTDGKLFFAPIGEHPQKVINLGTGTGIWAIDFADQFPTAEVLGIDFAPIQPDWALKKLGNDFRIGNHLEGQLKAAGFKNISVKKFKVPIGTWPKDIRLRLIGLYFQAALEALFAAIGARPLLAIGIDQVETEVFLVEVRKDLKNTNFHSYIEYLFWTAQKPE</sequence>
<reference evidence="2" key="1">
    <citation type="submission" date="2023-06" db="EMBL/GenBank/DDBJ databases">
        <title>Genome-scale phylogeny and comparative genomics of the fungal order Sordariales.</title>
        <authorList>
            <consortium name="Lawrence Berkeley National Laboratory"/>
            <person name="Hensen N."/>
            <person name="Bonometti L."/>
            <person name="Westerberg I."/>
            <person name="Brannstrom I.O."/>
            <person name="Guillou S."/>
            <person name="Cros-Aarteil S."/>
            <person name="Calhoun S."/>
            <person name="Haridas S."/>
            <person name="Kuo A."/>
            <person name="Mondo S."/>
            <person name="Pangilinan J."/>
            <person name="Riley R."/>
            <person name="Labutti K."/>
            <person name="Andreopoulos B."/>
            <person name="Lipzen A."/>
            <person name="Chen C."/>
            <person name="Yanf M."/>
            <person name="Daum C."/>
            <person name="Ng V."/>
            <person name="Clum A."/>
            <person name="Steindorff A."/>
            <person name="Ohm R."/>
            <person name="Martin F."/>
            <person name="Silar P."/>
            <person name="Natvig D."/>
            <person name="Lalanne C."/>
            <person name="Gautier V."/>
            <person name="Ament-Velasquez S.L."/>
            <person name="Kruys A."/>
            <person name="Hutchinson M.I."/>
            <person name="Powell A.J."/>
            <person name="Barry K."/>
            <person name="Miller A.N."/>
            <person name="Grigoriev I.V."/>
            <person name="Debuchy R."/>
            <person name="Gladieux P."/>
            <person name="Thoren M.H."/>
            <person name="Johannesson H."/>
        </authorList>
    </citation>
    <scope>NUCLEOTIDE SEQUENCE</scope>
    <source>
        <strain evidence="2">CBS 606.72</strain>
    </source>
</reference>
<accession>A0AA39W4R0</accession>